<gene>
    <name evidence="1" type="ORF">BECKFW1821A_GA0114235_100187</name>
</gene>
<proteinExistence type="predicted"/>
<reference evidence="1" key="1">
    <citation type="submission" date="2019-02" db="EMBL/GenBank/DDBJ databases">
        <authorList>
            <person name="Gruber-Vodicka R. H."/>
            <person name="Seah K. B. B."/>
        </authorList>
    </citation>
    <scope>NUCLEOTIDE SEQUENCE</scope>
    <source>
        <strain evidence="1">BECK_BZ15</strain>
    </source>
</reference>
<evidence type="ECO:0000313" key="1">
    <source>
        <dbReference type="EMBL" id="VFJ42326.1"/>
    </source>
</evidence>
<protein>
    <submittedName>
        <fullName evidence="1">Uncharacterized protein</fullName>
    </submittedName>
</protein>
<sequence>MRRSFGQCNTVHFPINVTDNGEKPVETPVLIELLYGLVHNKIERMKGFTVLLVDRRRGHHFIHVFPDADSDIHVVDVTAACDSGEDFQHRPIVQWLIMEGRIFIPMQQTQQGAVDDDGGFQFRRDADLVFVFQGFQVIQERDDVLDAFSLRQEGRFHQ</sequence>
<dbReference type="EMBL" id="CAADEW010000001">
    <property type="protein sequence ID" value="VFJ42326.1"/>
    <property type="molecule type" value="Genomic_DNA"/>
</dbReference>
<accession>A0A450RT23</accession>
<name>A0A450RT23_9GAMM</name>
<dbReference type="AlphaFoldDB" id="A0A450RT23"/>
<organism evidence="1">
    <name type="scientific">Candidatus Kentrum sp. FW</name>
    <dbReference type="NCBI Taxonomy" id="2126338"/>
    <lineage>
        <taxon>Bacteria</taxon>
        <taxon>Pseudomonadati</taxon>
        <taxon>Pseudomonadota</taxon>
        <taxon>Gammaproteobacteria</taxon>
        <taxon>Candidatus Kentrum</taxon>
    </lineage>
</organism>